<protein>
    <submittedName>
        <fullName evidence="1">Uncharacterized protein</fullName>
    </submittedName>
</protein>
<dbReference type="InterPro" id="IPR009003">
    <property type="entry name" value="Peptidase_S1_PA"/>
</dbReference>
<name>V5F846_PHOLE</name>
<dbReference type="HOGENOM" id="CLU_739430_0_0_6"/>
<proteinExistence type="predicted"/>
<accession>V5F846</accession>
<sequence length="375" mass="43852">MTCLKEYIKKNFIFIEIEKKHVGCGFIIKVEECLYCITAGHVPFGKNFNNLKNVTMKNINGDTIDEINLLSNEDFAKEYDLAIYQVWGEPSEYIDVNISEHIVNSTLISIAYIKPTTVREPYFIEHIRHSEDLKGNEVKYYVYAGNPFNNFQKDTHGADYGQGLSGSPLILFSNDNKVYFHGVITRIPNDGVGSMLCSRSLIPIKEYIDKISFYKKEVFDSDFKLTSYSRELLKRERFESWVKEWKDLPENAGYYDNLEHKLEIMHGEYYKEELPDELAKIMIGDECIKNDIESNSELYDAYHEISKTTARNEMHEYVESSRDAVIFYRKTYSDHLETMNEDLDSFKLKKTDKMKLAQYDIATWMAACKLRFTKI</sequence>
<dbReference type="EMBL" id="DF196821">
    <property type="protein sequence ID" value="GAD31529.1"/>
    <property type="molecule type" value="Genomic_DNA"/>
</dbReference>
<dbReference type="Proteomes" id="UP000030675">
    <property type="component" value="Unassembled WGS sequence"/>
</dbReference>
<gene>
    <name evidence="1" type="ORF">PLEI_3192</name>
</gene>
<dbReference type="SUPFAM" id="SSF50494">
    <property type="entry name" value="Trypsin-like serine proteases"/>
    <property type="match status" value="1"/>
</dbReference>
<dbReference type="RefSeq" id="WP_023934398.1">
    <property type="nucleotide sequence ID" value="NZ_DF196821.1"/>
</dbReference>
<organism evidence="1 2">
    <name type="scientific">Photobacterium leiognathi lrivu.4.1</name>
    <dbReference type="NCBI Taxonomy" id="1248232"/>
    <lineage>
        <taxon>Bacteria</taxon>
        <taxon>Pseudomonadati</taxon>
        <taxon>Pseudomonadota</taxon>
        <taxon>Gammaproteobacteria</taxon>
        <taxon>Vibrionales</taxon>
        <taxon>Vibrionaceae</taxon>
        <taxon>Photobacterium</taxon>
    </lineage>
</organism>
<evidence type="ECO:0000313" key="2">
    <source>
        <dbReference type="Proteomes" id="UP000030675"/>
    </source>
</evidence>
<dbReference type="eggNOG" id="ENOG50346BZ">
    <property type="taxonomic scope" value="Bacteria"/>
</dbReference>
<dbReference type="AlphaFoldDB" id="V5F846"/>
<evidence type="ECO:0000313" key="1">
    <source>
        <dbReference type="EMBL" id="GAD31529.1"/>
    </source>
</evidence>
<reference evidence="2" key="1">
    <citation type="submission" date="2012-12" db="EMBL/GenBank/DDBJ databases">
        <title>Genome Sequence of Photobacterium leiognathi lrivu.4.1.</title>
        <authorList>
            <person name="Urbanczyk H."/>
            <person name="Ogura Y."/>
            <person name="Hayashi T."/>
            <person name="Dunlap P.V."/>
        </authorList>
    </citation>
    <scope>NUCLEOTIDE SEQUENCE [LARGE SCALE GENOMIC DNA]</scope>
    <source>
        <strain evidence="2">lrivu.4.1</strain>
    </source>
</reference>